<name>A0AB72Z2T7_9BIFI</name>
<sequence>MSNQGIQLAESVVGGQSYTFKTPADAGYVRIGLHTPELGKNPLTSGYRAKLEYGEVTSKAIWSPCPLDVIVGATVTAEKGEDAAVEVDLTNNNLGLKFTLPQGEKGATGDRGKQGNVLWTGSDLTTLSANGYEPSVGTVGRYPEAGDFFLNTTTGDLSEVTGCSDGKATVKDTPCASLKGPQGDKGDVGYSGTNLISISSLTAGRLDTSGVPNTDGSTHVHTAYIPLKPNTPYTISGFTVVSGTYVSLAFYDSSKTFISRPTGALAPSSTPWNTTVTSPANAAYAIVSFPNEMKGKIKLAVGSVSTDWSPCPDDLIQNLKIGTVSTLSTGANATATVTGEGSTRTLNLGLPRGEKGDKGDPGDGAVVATASTVGLVKPGTGLTVDSDGTLNVTSSGISNKITKDTDYVELSYVDSSDSTNIAKWRVRKYALPTGEILLKIFVYFDTSQKTDSAAFAYISIPDGTPIVKFGYWGWATPLCLNADTGEGDADDGMFLAQGVVAPQTSSGSYTYALTPFRLDRTDLVAAGSTFSINTNQTIEYELRYWPSTDFTIIEE</sequence>
<evidence type="ECO:0000313" key="2">
    <source>
        <dbReference type="Proteomes" id="UP000003457"/>
    </source>
</evidence>
<proteinExistence type="predicted"/>
<evidence type="ECO:0008006" key="3">
    <source>
        <dbReference type="Google" id="ProtNLM"/>
    </source>
</evidence>
<protein>
    <recommendedName>
        <fullName evidence="3">Tail fiber protein</fullName>
    </recommendedName>
</protein>
<comment type="caution">
    <text evidence="1">The sequence shown here is derived from an EMBL/GenBank/DDBJ whole genome shotgun (WGS) entry which is preliminary data.</text>
</comment>
<gene>
    <name evidence="1" type="ORF">HMPREF9003_0438</name>
</gene>
<dbReference type="AlphaFoldDB" id="A0AB72Z2T7"/>
<organism evidence="1 2">
    <name type="scientific">Bifidobacterium dentium JCVIHMP022</name>
    <dbReference type="NCBI Taxonomy" id="553191"/>
    <lineage>
        <taxon>Bacteria</taxon>
        <taxon>Bacillati</taxon>
        <taxon>Actinomycetota</taxon>
        <taxon>Actinomycetes</taxon>
        <taxon>Bifidobacteriales</taxon>
        <taxon>Bifidobacteriaceae</taxon>
        <taxon>Bifidobacterium</taxon>
    </lineage>
</organism>
<dbReference type="EMBL" id="AEHJ01000007">
    <property type="protein sequence ID" value="EFO78515.1"/>
    <property type="molecule type" value="Genomic_DNA"/>
</dbReference>
<reference evidence="1 2" key="1">
    <citation type="submission" date="2010-10" db="EMBL/GenBank/DDBJ databases">
        <authorList>
            <person name="Durkin A.S."/>
            <person name="Madupu R."/>
            <person name="Torralba M."/>
            <person name="Gillis M."/>
            <person name="Methe B."/>
            <person name="Sutton G."/>
            <person name="Nelson K.E."/>
        </authorList>
    </citation>
    <scope>NUCLEOTIDE SEQUENCE [LARGE SCALE GENOMIC DNA]</scope>
    <source>
        <strain evidence="1 2">JCVIHMP022</strain>
    </source>
</reference>
<evidence type="ECO:0000313" key="1">
    <source>
        <dbReference type="EMBL" id="EFO78515.1"/>
    </source>
</evidence>
<dbReference type="Proteomes" id="UP000003457">
    <property type="component" value="Unassembled WGS sequence"/>
</dbReference>
<accession>A0AB72Z2T7</accession>